<keyword evidence="2" id="KW-1185">Reference proteome</keyword>
<dbReference type="InterPro" id="IPR029063">
    <property type="entry name" value="SAM-dependent_MTases_sf"/>
</dbReference>
<protein>
    <recommendedName>
        <fullName evidence="3">Class I SAM-dependent methyltransferase</fullName>
    </recommendedName>
</protein>
<dbReference type="CDD" id="cd02440">
    <property type="entry name" value="AdoMet_MTases"/>
    <property type="match status" value="1"/>
</dbReference>
<organism evidence="1 2">
    <name type="scientific">Algoriphagus confluentis</name>
    <dbReference type="NCBI Taxonomy" id="1697556"/>
    <lineage>
        <taxon>Bacteria</taxon>
        <taxon>Pseudomonadati</taxon>
        <taxon>Bacteroidota</taxon>
        <taxon>Cytophagia</taxon>
        <taxon>Cytophagales</taxon>
        <taxon>Cyclobacteriaceae</taxon>
        <taxon>Algoriphagus</taxon>
    </lineage>
</organism>
<dbReference type="Gene3D" id="3.40.50.150">
    <property type="entry name" value="Vaccinia Virus protein VP39"/>
    <property type="match status" value="1"/>
</dbReference>
<dbReference type="Proteomes" id="UP001338309">
    <property type="component" value="Unassembled WGS sequence"/>
</dbReference>
<gene>
    <name evidence="1" type="ORF">Aconfl_22050</name>
</gene>
<dbReference type="PANTHER" id="PTHR43861">
    <property type="entry name" value="TRANS-ACONITATE 2-METHYLTRANSFERASE-RELATED"/>
    <property type="match status" value="1"/>
</dbReference>
<dbReference type="EMBL" id="BTPD01000006">
    <property type="protein sequence ID" value="GMQ29562.1"/>
    <property type="molecule type" value="Genomic_DNA"/>
</dbReference>
<dbReference type="SUPFAM" id="SSF53335">
    <property type="entry name" value="S-adenosyl-L-methionine-dependent methyltransferases"/>
    <property type="match status" value="1"/>
</dbReference>
<evidence type="ECO:0000313" key="1">
    <source>
        <dbReference type="EMBL" id="GMQ29562.1"/>
    </source>
</evidence>
<sequence>MPGLLSPYLRNKRTSMVLPYLKGDILDIGCGPGRNRELMRERNIPFSSYTGIEIDDKLVQKLSAQYPDSKFYKVDLDSEKIPVNQQFDTIVLLAVIEHVFNLKFLFGQLPDLLKPDGRIVLTTPTPFGNDIVHRIGTSFGLFDKEGGQDDHIAIFNKKRLEILGEEVGLSIMNYKTFQLGCNQLAVYQKVDGGIV</sequence>
<evidence type="ECO:0000313" key="2">
    <source>
        <dbReference type="Proteomes" id="UP001338309"/>
    </source>
</evidence>
<name>A0ABQ6PPU1_9BACT</name>
<dbReference type="Pfam" id="PF13489">
    <property type="entry name" value="Methyltransf_23"/>
    <property type="match status" value="1"/>
</dbReference>
<comment type="caution">
    <text evidence="1">The sequence shown here is derived from an EMBL/GenBank/DDBJ whole genome shotgun (WGS) entry which is preliminary data.</text>
</comment>
<dbReference type="RefSeq" id="WP_338224280.1">
    <property type="nucleotide sequence ID" value="NZ_BTPD01000006.1"/>
</dbReference>
<reference evidence="1 2" key="1">
    <citation type="submission" date="2023-08" db="EMBL/GenBank/DDBJ databases">
        <title>Draft genome sequence of Algoriphagus confluentis.</title>
        <authorList>
            <person name="Takatani N."/>
            <person name="Hosokawa M."/>
            <person name="Sawabe T."/>
        </authorList>
    </citation>
    <scope>NUCLEOTIDE SEQUENCE [LARGE SCALE GENOMIC DNA]</scope>
    <source>
        <strain evidence="1 2">NBRC 111222</strain>
    </source>
</reference>
<accession>A0ABQ6PPU1</accession>
<proteinExistence type="predicted"/>
<evidence type="ECO:0008006" key="3">
    <source>
        <dbReference type="Google" id="ProtNLM"/>
    </source>
</evidence>